<feature type="transmembrane region" description="Helical" evidence="13">
    <location>
        <begin position="134"/>
        <end position="157"/>
    </location>
</feature>
<keyword evidence="15" id="KW-1185">Reference proteome</keyword>
<gene>
    <name evidence="14" type="ORF">ACE1CC_06335</name>
</gene>
<dbReference type="Pfam" id="PF06736">
    <property type="entry name" value="TMEM175"/>
    <property type="match status" value="1"/>
</dbReference>
<evidence type="ECO:0000256" key="10">
    <source>
        <dbReference type="ARBA" id="ARBA00023136"/>
    </source>
</evidence>
<feature type="transmembrane region" description="Helical" evidence="13">
    <location>
        <begin position="34"/>
        <end position="51"/>
    </location>
</feature>
<evidence type="ECO:0000313" key="14">
    <source>
        <dbReference type="EMBL" id="MFB2876493.1"/>
    </source>
</evidence>
<evidence type="ECO:0000256" key="4">
    <source>
        <dbReference type="ARBA" id="ARBA00022538"/>
    </source>
</evidence>
<feature type="transmembrane region" description="Helical" evidence="13">
    <location>
        <begin position="178"/>
        <end position="208"/>
    </location>
</feature>
<evidence type="ECO:0000256" key="2">
    <source>
        <dbReference type="ARBA" id="ARBA00006920"/>
    </source>
</evidence>
<keyword evidence="8 13" id="KW-1133">Transmembrane helix</keyword>
<evidence type="ECO:0000313" key="15">
    <source>
        <dbReference type="Proteomes" id="UP001576774"/>
    </source>
</evidence>
<organism evidence="14 15">
    <name type="scientific">Floridaenema aerugineum BLCC-F46</name>
    <dbReference type="NCBI Taxonomy" id="3153654"/>
    <lineage>
        <taxon>Bacteria</taxon>
        <taxon>Bacillati</taxon>
        <taxon>Cyanobacteriota</taxon>
        <taxon>Cyanophyceae</taxon>
        <taxon>Oscillatoriophycideae</taxon>
        <taxon>Aerosakkonematales</taxon>
        <taxon>Aerosakkonemataceae</taxon>
        <taxon>Floridanema</taxon>
        <taxon>Floridanema aerugineum</taxon>
    </lineage>
</organism>
<sequence length="219" mass="24600">MDSRIILNIDRTPQAKVKNNQICLRLAKMGKGRLEAFSDGVLAIIITIMVLELKIPHEADLAALRPLIPVFLSYVLSFIYLGIYWNNHHHLLQAVRQVNGRVLWANLHLLFWLSLIPFVTGWTGENHLAALPVASYGIVLFCAAIAYYILTLTLIAHHGKDSTLAMAIGNDFKGKISVVIYALGIALSFVNTWLAFLLYILVAIMWLIPDRRIEKILTS</sequence>
<comment type="subcellular location">
    <subcellularLocation>
        <location evidence="1">Membrane</location>
        <topology evidence="1">Multi-pass membrane protein</topology>
    </subcellularLocation>
</comment>
<dbReference type="PANTHER" id="PTHR31462:SF5">
    <property type="entry name" value="ENDOSOMAL_LYSOSOMAL PROTON CHANNEL TMEM175"/>
    <property type="match status" value="1"/>
</dbReference>
<keyword evidence="6" id="KW-0631">Potassium channel</keyword>
<keyword evidence="7" id="KW-0630">Potassium</keyword>
<evidence type="ECO:0000256" key="9">
    <source>
        <dbReference type="ARBA" id="ARBA00023065"/>
    </source>
</evidence>
<keyword evidence="9" id="KW-0406">Ion transport</keyword>
<feature type="transmembrane region" description="Helical" evidence="13">
    <location>
        <begin position="63"/>
        <end position="83"/>
    </location>
</feature>
<dbReference type="Proteomes" id="UP001576774">
    <property type="component" value="Unassembled WGS sequence"/>
</dbReference>
<evidence type="ECO:0000256" key="13">
    <source>
        <dbReference type="SAM" id="Phobius"/>
    </source>
</evidence>
<keyword evidence="10 13" id="KW-0472">Membrane</keyword>
<dbReference type="EMBL" id="JBHFNQ010000052">
    <property type="protein sequence ID" value="MFB2876493.1"/>
    <property type="molecule type" value="Genomic_DNA"/>
</dbReference>
<evidence type="ECO:0000256" key="7">
    <source>
        <dbReference type="ARBA" id="ARBA00022958"/>
    </source>
</evidence>
<feature type="transmembrane region" description="Helical" evidence="13">
    <location>
        <begin position="103"/>
        <end position="122"/>
    </location>
</feature>
<keyword evidence="11" id="KW-0407">Ion channel</keyword>
<accession>A0ABV4X2P8</accession>
<dbReference type="PANTHER" id="PTHR31462">
    <property type="entry name" value="ENDOSOMAL/LYSOSOMAL POTASSIUM CHANNEL TMEM175"/>
    <property type="match status" value="1"/>
</dbReference>
<reference evidence="14 15" key="1">
    <citation type="submission" date="2024-09" db="EMBL/GenBank/DDBJ databases">
        <title>Floridaenema gen nov. (Aerosakkonemataceae, Aerosakkonematales ord. nov., Cyanobacteria) from benthic tropical and subtropical fresh waters, with the description of four new species.</title>
        <authorList>
            <person name="Moretto J.A."/>
            <person name="Berthold D.E."/>
            <person name="Lefler F.W."/>
            <person name="Huang I.-S."/>
            <person name="Laughinghouse H. IV."/>
        </authorList>
    </citation>
    <scope>NUCLEOTIDE SEQUENCE [LARGE SCALE GENOMIC DNA]</scope>
    <source>
        <strain evidence="14 15">BLCC-F46</strain>
    </source>
</reference>
<protein>
    <submittedName>
        <fullName evidence="14">TMEM175 family protein</fullName>
    </submittedName>
</protein>
<comment type="catalytic activity">
    <reaction evidence="12">
        <text>K(+)(in) = K(+)(out)</text>
        <dbReference type="Rhea" id="RHEA:29463"/>
        <dbReference type="ChEBI" id="CHEBI:29103"/>
    </reaction>
</comment>
<keyword evidence="4" id="KW-0633">Potassium transport</keyword>
<evidence type="ECO:0000256" key="5">
    <source>
        <dbReference type="ARBA" id="ARBA00022692"/>
    </source>
</evidence>
<keyword evidence="3" id="KW-0813">Transport</keyword>
<evidence type="ECO:0000256" key="8">
    <source>
        <dbReference type="ARBA" id="ARBA00022989"/>
    </source>
</evidence>
<evidence type="ECO:0000256" key="6">
    <source>
        <dbReference type="ARBA" id="ARBA00022826"/>
    </source>
</evidence>
<keyword evidence="5 13" id="KW-0812">Transmembrane</keyword>
<evidence type="ECO:0000256" key="11">
    <source>
        <dbReference type="ARBA" id="ARBA00023303"/>
    </source>
</evidence>
<evidence type="ECO:0000256" key="3">
    <source>
        <dbReference type="ARBA" id="ARBA00022448"/>
    </source>
</evidence>
<evidence type="ECO:0000256" key="1">
    <source>
        <dbReference type="ARBA" id="ARBA00004141"/>
    </source>
</evidence>
<name>A0ABV4X2P8_9CYAN</name>
<proteinExistence type="inferred from homology"/>
<dbReference type="InterPro" id="IPR010617">
    <property type="entry name" value="TMEM175-like"/>
</dbReference>
<comment type="caution">
    <text evidence="14">The sequence shown here is derived from an EMBL/GenBank/DDBJ whole genome shotgun (WGS) entry which is preliminary data.</text>
</comment>
<dbReference type="RefSeq" id="WP_413269624.1">
    <property type="nucleotide sequence ID" value="NZ_JBHFNQ010000052.1"/>
</dbReference>
<evidence type="ECO:0000256" key="12">
    <source>
        <dbReference type="ARBA" id="ARBA00034430"/>
    </source>
</evidence>
<comment type="similarity">
    <text evidence="2">Belongs to the TMEM175 family.</text>
</comment>